<dbReference type="AlphaFoldDB" id="A0A1I7NF80"/>
<evidence type="ECO:0000313" key="6">
    <source>
        <dbReference type="Proteomes" id="UP000199423"/>
    </source>
</evidence>
<feature type="domain" description="Enoyl-CoA hydratase/isomerase" evidence="4">
    <location>
        <begin position="28"/>
        <end position="350"/>
    </location>
</feature>
<name>A0A1I7NF80_9HYPH</name>
<keyword evidence="6" id="KW-1185">Reference proteome</keyword>
<keyword evidence="3" id="KW-0378">Hydrolase</keyword>
<dbReference type="GO" id="GO:0003860">
    <property type="term" value="F:3-hydroxyisobutyryl-CoA hydrolase activity"/>
    <property type="evidence" value="ECO:0007669"/>
    <property type="project" value="UniProtKB-EC"/>
</dbReference>
<dbReference type="InterPro" id="IPR032259">
    <property type="entry name" value="HIBYL-CoA-H"/>
</dbReference>
<dbReference type="PANTHER" id="PTHR43176">
    <property type="entry name" value="3-HYDROXYISOBUTYRYL-COA HYDROLASE-RELATED"/>
    <property type="match status" value="1"/>
</dbReference>
<dbReference type="InterPro" id="IPR029045">
    <property type="entry name" value="ClpP/crotonase-like_dom_sf"/>
</dbReference>
<dbReference type="NCBIfam" id="NF004127">
    <property type="entry name" value="PRK05617.1"/>
    <property type="match status" value="1"/>
</dbReference>
<dbReference type="EC" id="3.1.2.4" evidence="2"/>
<organism evidence="5 6">
    <name type="scientific">Hyphomicrobium facile</name>
    <dbReference type="NCBI Taxonomy" id="51670"/>
    <lineage>
        <taxon>Bacteria</taxon>
        <taxon>Pseudomonadati</taxon>
        <taxon>Pseudomonadota</taxon>
        <taxon>Alphaproteobacteria</taxon>
        <taxon>Hyphomicrobiales</taxon>
        <taxon>Hyphomicrobiaceae</taxon>
        <taxon>Hyphomicrobium</taxon>
    </lineage>
</organism>
<dbReference type="PANTHER" id="PTHR43176:SF3">
    <property type="entry name" value="3-HYDROXYISOBUTYRYL-COA HYDROLASE, MITOCHONDRIAL"/>
    <property type="match status" value="1"/>
</dbReference>
<accession>A0A1I7NF80</accession>
<dbReference type="RefSeq" id="WP_244531177.1">
    <property type="nucleotide sequence ID" value="NZ_FPCH01000002.1"/>
</dbReference>
<sequence>MNQHNTDLKTSTVGQSPKIIADRSQALQTFTLNRPNVLNALDDEMCRTLSSAIPTVARNPDVYIVALLSNNPRAFCAGGDVRALSAAAKDDIETAKSYFRNEYSLNWLLECFSKPTVSFIDGLCMGSGAGLTAYNTHRIAGENFKWAMPETKIGLFPDVGISRVLAKLPWPIGIYLGLTGRAIGRADAQWLGLVTHCISATHFPGILAKLKDAEPVDPMLDAINEIQAPGDLQKDRGHILEHFSEPTLQGILRSLTNAEAKGSEWAKKTLADLAKCSPISLAITIRHIQSALSFDIRQTLIEDYRLAVRCIESHDFHEGVRALLIDKDGSPAWKPNRYDDSIADVVEAYFAPLPGAELELPKRTEMQAARV</sequence>
<proteinExistence type="predicted"/>
<evidence type="ECO:0000313" key="5">
    <source>
        <dbReference type="EMBL" id="SFV33337.1"/>
    </source>
</evidence>
<dbReference type="CDD" id="cd06558">
    <property type="entry name" value="crotonase-like"/>
    <property type="match status" value="1"/>
</dbReference>
<dbReference type="EMBL" id="FPCH01000002">
    <property type="protein sequence ID" value="SFV33337.1"/>
    <property type="molecule type" value="Genomic_DNA"/>
</dbReference>
<reference evidence="6" key="1">
    <citation type="submission" date="2016-10" db="EMBL/GenBank/DDBJ databases">
        <authorList>
            <person name="Varghese N."/>
            <person name="Submissions S."/>
        </authorList>
    </citation>
    <scope>NUCLEOTIDE SEQUENCE [LARGE SCALE GENOMIC DNA]</scope>
    <source>
        <strain evidence="6">DSM 1565</strain>
    </source>
</reference>
<dbReference type="Proteomes" id="UP000199423">
    <property type="component" value="Unassembled WGS sequence"/>
</dbReference>
<evidence type="ECO:0000256" key="2">
    <source>
        <dbReference type="ARBA" id="ARBA00011915"/>
    </source>
</evidence>
<dbReference type="SUPFAM" id="SSF52096">
    <property type="entry name" value="ClpP/crotonase"/>
    <property type="match status" value="1"/>
</dbReference>
<dbReference type="Gene3D" id="3.90.226.10">
    <property type="entry name" value="2-enoyl-CoA Hydratase, Chain A, domain 1"/>
    <property type="match status" value="1"/>
</dbReference>
<comment type="catalytic activity">
    <reaction evidence="1">
        <text>3-hydroxy-2-methylpropanoyl-CoA + H2O = 3-hydroxy-2-methylpropanoate + CoA + H(+)</text>
        <dbReference type="Rhea" id="RHEA:20888"/>
        <dbReference type="ChEBI" id="CHEBI:11805"/>
        <dbReference type="ChEBI" id="CHEBI:15377"/>
        <dbReference type="ChEBI" id="CHEBI:15378"/>
        <dbReference type="ChEBI" id="CHEBI:57287"/>
        <dbReference type="ChEBI" id="CHEBI:57340"/>
        <dbReference type="EC" id="3.1.2.4"/>
    </reaction>
</comment>
<dbReference type="GO" id="GO:0006574">
    <property type="term" value="P:L-valine catabolic process"/>
    <property type="evidence" value="ECO:0007669"/>
    <property type="project" value="TreeGrafter"/>
</dbReference>
<dbReference type="STRING" id="51670.SAMN04488557_1932"/>
<dbReference type="Pfam" id="PF16113">
    <property type="entry name" value="ECH_2"/>
    <property type="match status" value="1"/>
</dbReference>
<evidence type="ECO:0000256" key="1">
    <source>
        <dbReference type="ARBA" id="ARBA00001709"/>
    </source>
</evidence>
<gene>
    <name evidence="5" type="ORF">SAMN04488557_1932</name>
</gene>
<protein>
    <recommendedName>
        <fullName evidence="2">3-hydroxyisobutyryl-CoA hydrolase</fullName>
        <ecNumber evidence="2">3.1.2.4</ecNumber>
    </recommendedName>
</protein>
<dbReference type="InterPro" id="IPR045004">
    <property type="entry name" value="ECH_dom"/>
</dbReference>
<evidence type="ECO:0000259" key="4">
    <source>
        <dbReference type="Pfam" id="PF16113"/>
    </source>
</evidence>
<evidence type="ECO:0000256" key="3">
    <source>
        <dbReference type="ARBA" id="ARBA00022801"/>
    </source>
</evidence>